<feature type="chain" id="PRO_5020727131" evidence="2">
    <location>
        <begin position="25"/>
        <end position="247"/>
    </location>
</feature>
<feature type="compositionally biased region" description="Low complexity" evidence="1">
    <location>
        <begin position="66"/>
        <end position="82"/>
    </location>
</feature>
<evidence type="ECO:0000313" key="3">
    <source>
        <dbReference type="EMBL" id="RKP34425.1"/>
    </source>
</evidence>
<proteinExistence type="predicted"/>
<sequence>MGLAIRIGLLVLLLSGGISRSSTGTVPIHGDVSYRHGPPPPTDADYRAHPMSLDSLINDFHQRQRSLSSPPSPLESLPPSTSWLPWSPHPEAIWTSPGHTEAVKGVMDISSLLNEPDPTGEEGESDEPYPEFPTDVPGSPSPQISTADDQIESPPLNGGDLLLTHPFHYSPPPDESNDPHLVTGHASNWEGFIPTLRSYPSSYSPSIIGGNAPPSPLLDRTRQLPLPLPIPFSRRDRPGHHQSDDPI</sequence>
<feature type="compositionally biased region" description="Acidic residues" evidence="1">
    <location>
        <begin position="118"/>
        <end position="129"/>
    </location>
</feature>
<feature type="region of interest" description="Disordered" evidence="1">
    <location>
        <begin position="62"/>
        <end position="82"/>
    </location>
</feature>
<reference evidence="4" key="1">
    <citation type="journal article" date="2018" name="Nat. Microbiol.">
        <title>Leveraging single-cell genomics to expand the fungal tree of life.</title>
        <authorList>
            <person name="Ahrendt S.R."/>
            <person name="Quandt C.A."/>
            <person name="Ciobanu D."/>
            <person name="Clum A."/>
            <person name="Salamov A."/>
            <person name="Andreopoulos B."/>
            <person name="Cheng J.F."/>
            <person name="Woyke T."/>
            <person name="Pelin A."/>
            <person name="Henrissat B."/>
            <person name="Reynolds N.K."/>
            <person name="Benny G.L."/>
            <person name="Smith M.E."/>
            <person name="James T.Y."/>
            <person name="Grigoriev I.V."/>
        </authorList>
    </citation>
    <scope>NUCLEOTIDE SEQUENCE [LARGE SCALE GENOMIC DNA]</scope>
    <source>
        <strain evidence="4">RSA 468</strain>
    </source>
</reference>
<dbReference type="AlphaFoldDB" id="A0A4P9ZMR6"/>
<protein>
    <submittedName>
        <fullName evidence="3">Uncharacterized protein</fullName>
    </submittedName>
</protein>
<dbReference type="Proteomes" id="UP000268162">
    <property type="component" value="Unassembled WGS sequence"/>
</dbReference>
<organism evidence="3 4">
    <name type="scientific">Dimargaris cristalligena</name>
    <dbReference type="NCBI Taxonomy" id="215637"/>
    <lineage>
        <taxon>Eukaryota</taxon>
        <taxon>Fungi</taxon>
        <taxon>Fungi incertae sedis</taxon>
        <taxon>Zoopagomycota</taxon>
        <taxon>Kickxellomycotina</taxon>
        <taxon>Dimargaritomycetes</taxon>
        <taxon>Dimargaritales</taxon>
        <taxon>Dimargaritaceae</taxon>
        <taxon>Dimargaris</taxon>
    </lineage>
</organism>
<evidence type="ECO:0000256" key="2">
    <source>
        <dbReference type="SAM" id="SignalP"/>
    </source>
</evidence>
<feature type="signal peptide" evidence="2">
    <location>
        <begin position="1"/>
        <end position="24"/>
    </location>
</feature>
<keyword evidence="2" id="KW-0732">Signal</keyword>
<feature type="region of interest" description="Disordered" evidence="1">
    <location>
        <begin position="25"/>
        <end position="48"/>
    </location>
</feature>
<feature type="compositionally biased region" description="Basic and acidic residues" evidence="1">
    <location>
        <begin position="233"/>
        <end position="247"/>
    </location>
</feature>
<name>A0A4P9ZMR6_9FUNG</name>
<evidence type="ECO:0000313" key="4">
    <source>
        <dbReference type="Proteomes" id="UP000268162"/>
    </source>
</evidence>
<feature type="region of interest" description="Disordered" evidence="1">
    <location>
        <begin position="207"/>
        <end position="247"/>
    </location>
</feature>
<feature type="region of interest" description="Disordered" evidence="1">
    <location>
        <begin position="111"/>
        <end position="177"/>
    </location>
</feature>
<keyword evidence="4" id="KW-1185">Reference proteome</keyword>
<gene>
    <name evidence="3" type="ORF">BJ085DRAFT_41232</name>
</gene>
<accession>A0A4P9ZMR6</accession>
<evidence type="ECO:0000256" key="1">
    <source>
        <dbReference type="SAM" id="MobiDB-lite"/>
    </source>
</evidence>
<dbReference type="EMBL" id="ML003208">
    <property type="protein sequence ID" value="RKP34425.1"/>
    <property type="molecule type" value="Genomic_DNA"/>
</dbReference>